<name>A0A9P7CS33_9FUNG</name>
<dbReference type="InterPro" id="IPR031052">
    <property type="entry name" value="FHY3/FAR1"/>
</dbReference>
<dbReference type="AlphaFoldDB" id="A0A9P7CS33"/>
<keyword evidence="1" id="KW-0862">Zinc</keyword>
<proteinExistence type="predicted"/>
<feature type="domain" description="SWIM-type" evidence="2">
    <location>
        <begin position="518"/>
        <end position="554"/>
    </location>
</feature>
<dbReference type="Pfam" id="PF04434">
    <property type="entry name" value="SWIM"/>
    <property type="match status" value="1"/>
</dbReference>
<sequence length="656" mass="76526">MSTLATRFYSSNVTDFEKMEVSKDNWEEELKKLEDSTCVHWINKGFRVKETESSSLGRHKTILWSKKYACHRGTDTYVSNARTNDDSGRPVQKNSKKIGCNAIIMMTCRISDPSIVEFARKNDHNHAPGSYSDLQHMSISDTLRDKIKNFLCKGFSRREVRSCLLQEMEGDEQQRDKMFHYDDVYNVWLTVAKDMFQFGNNEFESFQLWKRKLINCGYKVIDHSLDDVFFYGFISSWQMDIMKVSKCFSLDSTFGISSRSNEVLYSLVVRHSDTGKGVPVGYLLTNDQSVTPVLEWLKFFRDHCSMQPEQITVDCSIPEADANRVTFGENCRIQLCFFHVAQCCRNLATKFKNQPGQYNNMKVIRGNVMSELQSIILEKKWTSVQPNFVEYLESRWLALEGYKKWSAAYVIEEHRNMRTNNYIESWHNQLKSVYLKRIKNRRLDRLVFILTNDVESDLKLDVERICSEVGRMGPELRRRRQREMVADNIPEDRMIEMISKDGDTQYTVESFNQENILYVVKINEDGKSASCSCSYFKFNSAVCKHMYLLQRHINIEVEVLSRMKTLLSQAPIPVLADTSVNDDISYNVSSQDVEHSILKRNIRLVLDSFRHLKRSINAINDHDILDNVYKKLKEIRQIIDSADNSRRIGTQRSLNN</sequence>
<reference evidence="3 4" key="1">
    <citation type="journal article" date="2020" name="Microb. Genom.">
        <title>Genetic diversity of clinical and environmental Mucorales isolates obtained from an investigation of mucormycosis cases among solid organ transplant recipients.</title>
        <authorList>
            <person name="Nguyen M.H."/>
            <person name="Kaul D."/>
            <person name="Muto C."/>
            <person name="Cheng S.J."/>
            <person name="Richter R.A."/>
            <person name="Bruno V.M."/>
            <person name="Liu G."/>
            <person name="Beyhan S."/>
            <person name="Sundermann A.J."/>
            <person name="Mounaud S."/>
            <person name="Pasculle A.W."/>
            <person name="Nierman W.C."/>
            <person name="Driscoll E."/>
            <person name="Cumbie R."/>
            <person name="Clancy C.J."/>
            <person name="Dupont C.L."/>
        </authorList>
    </citation>
    <scope>NUCLEOTIDE SEQUENCE [LARGE SCALE GENOMIC DNA]</scope>
    <source>
        <strain evidence="3 4">GL24</strain>
    </source>
</reference>
<protein>
    <recommendedName>
        <fullName evidence="2">SWIM-type domain-containing protein</fullName>
    </recommendedName>
</protein>
<organism evidence="3 4">
    <name type="scientific">Rhizopus delemar</name>
    <dbReference type="NCBI Taxonomy" id="936053"/>
    <lineage>
        <taxon>Eukaryota</taxon>
        <taxon>Fungi</taxon>
        <taxon>Fungi incertae sedis</taxon>
        <taxon>Mucoromycota</taxon>
        <taxon>Mucoromycotina</taxon>
        <taxon>Mucoromycetes</taxon>
        <taxon>Mucorales</taxon>
        <taxon>Mucorineae</taxon>
        <taxon>Rhizopodaceae</taxon>
        <taxon>Rhizopus</taxon>
    </lineage>
</organism>
<dbReference type="InterPro" id="IPR007527">
    <property type="entry name" value="Znf_SWIM"/>
</dbReference>
<gene>
    <name evidence="3" type="ORF">G6F50_002496</name>
</gene>
<dbReference type="Proteomes" id="UP000740926">
    <property type="component" value="Unassembled WGS sequence"/>
</dbReference>
<dbReference type="GO" id="GO:0006355">
    <property type="term" value="P:regulation of DNA-templated transcription"/>
    <property type="evidence" value="ECO:0007669"/>
    <property type="project" value="InterPro"/>
</dbReference>
<comment type="caution">
    <text evidence="3">The sequence shown here is derived from an EMBL/GenBank/DDBJ whole genome shotgun (WGS) entry which is preliminary data.</text>
</comment>
<dbReference type="GO" id="GO:0008270">
    <property type="term" value="F:zinc ion binding"/>
    <property type="evidence" value="ECO:0007669"/>
    <property type="project" value="UniProtKB-KW"/>
</dbReference>
<keyword evidence="1" id="KW-0863">Zinc-finger</keyword>
<accession>A0A9P7CS33</accession>
<evidence type="ECO:0000256" key="1">
    <source>
        <dbReference type="PROSITE-ProRule" id="PRU00325"/>
    </source>
</evidence>
<dbReference type="EMBL" id="JAANIU010000237">
    <property type="protein sequence ID" value="KAG1573839.1"/>
    <property type="molecule type" value="Genomic_DNA"/>
</dbReference>
<evidence type="ECO:0000259" key="2">
    <source>
        <dbReference type="PROSITE" id="PS50966"/>
    </source>
</evidence>
<keyword evidence="4" id="KW-1185">Reference proteome</keyword>
<evidence type="ECO:0000313" key="3">
    <source>
        <dbReference type="EMBL" id="KAG1573839.1"/>
    </source>
</evidence>
<dbReference type="PROSITE" id="PS50966">
    <property type="entry name" value="ZF_SWIM"/>
    <property type="match status" value="1"/>
</dbReference>
<keyword evidence="1" id="KW-0479">Metal-binding</keyword>
<evidence type="ECO:0000313" key="4">
    <source>
        <dbReference type="Proteomes" id="UP000740926"/>
    </source>
</evidence>
<dbReference type="PANTHER" id="PTHR31669:SF251">
    <property type="entry name" value="PROTEIN FAR1-RELATED SEQUENCE"/>
    <property type="match status" value="1"/>
</dbReference>
<dbReference type="PANTHER" id="PTHR31669">
    <property type="entry name" value="PROTEIN FAR1-RELATED SEQUENCE 10-RELATED"/>
    <property type="match status" value="1"/>
</dbReference>